<feature type="non-terminal residue" evidence="2">
    <location>
        <position position="1"/>
    </location>
</feature>
<keyword evidence="1" id="KW-0812">Transmembrane</keyword>
<keyword evidence="1" id="KW-1133">Transmembrane helix</keyword>
<keyword evidence="3" id="KW-1185">Reference proteome</keyword>
<accession>A0ABQ5HMJ8</accession>
<dbReference type="EMBL" id="BQNB010019724">
    <property type="protein sequence ID" value="GJT88373.1"/>
    <property type="molecule type" value="Genomic_DNA"/>
</dbReference>
<reference evidence="2" key="1">
    <citation type="journal article" date="2022" name="Int. J. Mol. Sci.">
        <title>Draft Genome of Tanacetum Coccineum: Genomic Comparison of Closely Related Tanacetum-Family Plants.</title>
        <authorList>
            <person name="Yamashiro T."/>
            <person name="Shiraishi A."/>
            <person name="Nakayama K."/>
            <person name="Satake H."/>
        </authorList>
    </citation>
    <scope>NUCLEOTIDE SEQUENCE</scope>
</reference>
<evidence type="ECO:0000256" key="1">
    <source>
        <dbReference type="SAM" id="Phobius"/>
    </source>
</evidence>
<sequence length="93" mass="10257">VRIMEEGVLEKWVLGWVLLSVLHVERGDDDNSLFAMHNLLKPVSWLGSHTKSVIAAMSGVSKTLAVMIFIICCLAADSGRMAECEYCLPQQPP</sequence>
<gene>
    <name evidence="2" type="ORF">Tco_1070090</name>
</gene>
<evidence type="ECO:0000313" key="3">
    <source>
        <dbReference type="Proteomes" id="UP001151760"/>
    </source>
</evidence>
<proteinExistence type="predicted"/>
<reference evidence="2" key="2">
    <citation type="submission" date="2022-01" db="EMBL/GenBank/DDBJ databases">
        <authorList>
            <person name="Yamashiro T."/>
            <person name="Shiraishi A."/>
            <person name="Satake H."/>
            <person name="Nakayama K."/>
        </authorList>
    </citation>
    <scope>NUCLEOTIDE SEQUENCE</scope>
</reference>
<feature type="transmembrane region" description="Helical" evidence="1">
    <location>
        <begin position="53"/>
        <end position="76"/>
    </location>
</feature>
<comment type="caution">
    <text evidence="2">The sequence shown here is derived from an EMBL/GenBank/DDBJ whole genome shotgun (WGS) entry which is preliminary data.</text>
</comment>
<protein>
    <submittedName>
        <fullName evidence="2">Uncharacterized protein</fullName>
    </submittedName>
</protein>
<keyword evidence="1" id="KW-0472">Membrane</keyword>
<organism evidence="2 3">
    <name type="scientific">Tanacetum coccineum</name>
    <dbReference type="NCBI Taxonomy" id="301880"/>
    <lineage>
        <taxon>Eukaryota</taxon>
        <taxon>Viridiplantae</taxon>
        <taxon>Streptophyta</taxon>
        <taxon>Embryophyta</taxon>
        <taxon>Tracheophyta</taxon>
        <taxon>Spermatophyta</taxon>
        <taxon>Magnoliopsida</taxon>
        <taxon>eudicotyledons</taxon>
        <taxon>Gunneridae</taxon>
        <taxon>Pentapetalae</taxon>
        <taxon>asterids</taxon>
        <taxon>campanulids</taxon>
        <taxon>Asterales</taxon>
        <taxon>Asteraceae</taxon>
        <taxon>Asteroideae</taxon>
        <taxon>Anthemideae</taxon>
        <taxon>Anthemidinae</taxon>
        <taxon>Tanacetum</taxon>
    </lineage>
</organism>
<evidence type="ECO:0000313" key="2">
    <source>
        <dbReference type="EMBL" id="GJT88373.1"/>
    </source>
</evidence>
<dbReference type="Proteomes" id="UP001151760">
    <property type="component" value="Unassembled WGS sequence"/>
</dbReference>
<name>A0ABQ5HMJ8_9ASTR</name>